<keyword evidence="2" id="KW-1185">Reference proteome</keyword>
<name>A0ABW5NHJ2_9SPHI</name>
<proteinExistence type="predicted"/>
<reference evidence="2" key="1">
    <citation type="journal article" date="2019" name="Int. J. Syst. Evol. Microbiol.">
        <title>The Global Catalogue of Microorganisms (GCM) 10K type strain sequencing project: providing services to taxonomists for standard genome sequencing and annotation.</title>
        <authorList>
            <consortium name="The Broad Institute Genomics Platform"/>
            <consortium name="The Broad Institute Genome Sequencing Center for Infectious Disease"/>
            <person name="Wu L."/>
            <person name="Ma J."/>
        </authorList>
    </citation>
    <scope>NUCLEOTIDE SEQUENCE [LARGE SCALE GENOMIC DNA]</scope>
    <source>
        <strain evidence="2">KCTC 42248</strain>
    </source>
</reference>
<dbReference type="Proteomes" id="UP001597393">
    <property type="component" value="Unassembled WGS sequence"/>
</dbReference>
<sequence length="63" mass="7287">MTIKELKKAIENLPDHMEVFVDERSTEFRYGLVNSALVKEIPFSEDPDGKELSRDSVFILTEE</sequence>
<organism evidence="1 2">
    <name type="scientific">Sphingobacterium corticis</name>
    <dbReference type="NCBI Taxonomy" id="1812823"/>
    <lineage>
        <taxon>Bacteria</taxon>
        <taxon>Pseudomonadati</taxon>
        <taxon>Bacteroidota</taxon>
        <taxon>Sphingobacteriia</taxon>
        <taxon>Sphingobacteriales</taxon>
        <taxon>Sphingobacteriaceae</taxon>
        <taxon>Sphingobacterium</taxon>
    </lineage>
</organism>
<comment type="caution">
    <text evidence="1">The sequence shown here is derived from an EMBL/GenBank/DDBJ whole genome shotgun (WGS) entry which is preliminary data.</text>
</comment>
<dbReference type="RefSeq" id="WP_380866432.1">
    <property type="nucleotide sequence ID" value="NZ_JBHUMA010000003.1"/>
</dbReference>
<dbReference type="EMBL" id="JBHUMA010000003">
    <property type="protein sequence ID" value="MFD2597338.1"/>
    <property type="molecule type" value="Genomic_DNA"/>
</dbReference>
<gene>
    <name evidence="1" type="ORF">ACFSQ3_00120</name>
</gene>
<protein>
    <submittedName>
        <fullName evidence="1">Uncharacterized protein</fullName>
    </submittedName>
</protein>
<evidence type="ECO:0000313" key="1">
    <source>
        <dbReference type="EMBL" id="MFD2597338.1"/>
    </source>
</evidence>
<accession>A0ABW5NHJ2</accession>
<evidence type="ECO:0000313" key="2">
    <source>
        <dbReference type="Proteomes" id="UP001597393"/>
    </source>
</evidence>